<keyword evidence="14" id="KW-1185">Reference proteome</keyword>
<dbReference type="InterPro" id="IPR032880">
    <property type="entry name" value="CSC1/OSCA1-like_N"/>
</dbReference>
<dbReference type="InterPro" id="IPR027815">
    <property type="entry name" value="CSC1/OSCA1-like_cyt"/>
</dbReference>
<keyword evidence="3" id="KW-0813">Transport</keyword>
<dbReference type="OrthoDB" id="1076608at2759"/>
<dbReference type="Pfam" id="PF14703">
    <property type="entry name" value="PHM7_cyt"/>
    <property type="match status" value="1"/>
</dbReference>
<feature type="transmembrane region" description="Helical" evidence="8">
    <location>
        <begin position="574"/>
        <end position="594"/>
    </location>
</feature>
<feature type="domain" description="CSC1/OSCA1-like 7TM region" evidence="9">
    <location>
        <begin position="385"/>
        <end position="657"/>
    </location>
</feature>
<comment type="caution">
    <text evidence="13">The sequence shown here is derived from an EMBL/GenBank/DDBJ whole genome shotgun (WGS) entry which is preliminary data.</text>
</comment>
<evidence type="ECO:0000313" key="13">
    <source>
        <dbReference type="EMBL" id="KEF60910.1"/>
    </source>
</evidence>
<dbReference type="GO" id="GO:0005227">
    <property type="term" value="F:calcium-activated cation channel activity"/>
    <property type="evidence" value="ECO:0007669"/>
    <property type="project" value="InterPro"/>
</dbReference>
<keyword evidence="6 8" id="KW-0472">Membrane</keyword>
<evidence type="ECO:0000313" key="14">
    <source>
        <dbReference type="Proteomes" id="UP000027920"/>
    </source>
</evidence>
<dbReference type="AlphaFoldDB" id="A0A072PZ59"/>
<dbReference type="InterPro" id="IPR003864">
    <property type="entry name" value="CSC1/OSCA1-like_7TM"/>
</dbReference>
<dbReference type="EMBL" id="AMGV01000002">
    <property type="protein sequence ID" value="KEF60910.1"/>
    <property type="molecule type" value="Genomic_DNA"/>
</dbReference>
<feature type="transmembrane region" description="Helical" evidence="8">
    <location>
        <begin position="145"/>
        <end position="164"/>
    </location>
</feature>
<dbReference type="PANTHER" id="PTHR13018">
    <property type="entry name" value="PROBABLE MEMBRANE PROTEIN DUF221-RELATED"/>
    <property type="match status" value="1"/>
</dbReference>
<evidence type="ECO:0000259" key="10">
    <source>
        <dbReference type="Pfam" id="PF12621"/>
    </source>
</evidence>
<dbReference type="InterPro" id="IPR022257">
    <property type="entry name" value="PHM7_ext"/>
</dbReference>
<feature type="transmembrane region" description="Helical" evidence="8">
    <location>
        <begin position="384"/>
        <end position="411"/>
    </location>
</feature>
<keyword evidence="5 8" id="KW-1133">Transmembrane helix</keyword>
<dbReference type="RefSeq" id="XP_013263500.1">
    <property type="nucleotide sequence ID" value="XM_013408046.1"/>
</dbReference>
<dbReference type="GO" id="GO:0005886">
    <property type="term" value="C:plasma membrane"/>
    <property type="evidence" value="ECO:0007669"/>
    <property type="project" value="TreeGrafter"/>
</dbReference>
<evidence type="ECO:0000256" key="3">
    <source>
        <dbReference type="ARBA" id="ARBA00022448"/>
    </source>
</evidence>
<feature type="transmembrane region" description="Helical" evidence="8">
    <location>
        <begin position="642"/>
        <end position="662"/>
    </location>
</feature>
<evidence type="ECO:0000256" key="1">
    <source>
        <dbReference type="ARBA" id="ARBA00004141"/>
    </source>
</evidence>
<dbReference type="Pfam" id="PF13967">
    <property type="entry name" value="RSN1_TM"/>
    <property type="match status" value="1"/>
</dbReference>
<dbReference type="Proteomes" id="UP000027920">
    <property type="component" value="Unassembled WGS sequence"/>
</dbReference>
<comment type="similarity">
    <text evidence="2">Belongs to the CSC1 (TC 1.A.17) family.</text>
</comment>
<dbReference type="GeneID" id="25277416"/>
<evidence type="ECO:0000256" key="4">
    <source>
        <dbReference type="ARBA" id="ARBA00022692"/>
    </source>
</evidence>
<evidence type="ECO:0000256" key="7">
    <source>
        <dbReference type="SAM" id="MobiDB-lite"/>
    </source>
</evidence>
<protein>
    <recommendedName>
        <fullName evidence="15">DUF221 domain-containing protein</fullName>
    </recommendedName>
</protein>
<gene>
    <name evidence="13" type="ORF">A1O9_02474</name>
</gene>
<keyword evidence="4 8" id="KW-0812">Transmembrane</keyword>
<sequence length="877" mass="99019">MQSQGSSRDGGSNSLSSIVSTLIPTFIIAAIAFTIFLILRVRQPRVYRPRTDERLLLEERRTPRSGSGFFGILTNRSSLPDSYVLQHNSLDGYLWLRFFKILIVMSFVGCCMTWPVLFPVNITGGGNEQQLDMLSMSNVANPIRYYAHAFVAWVFLGFVVLLVARERINFIGLRRAYFLSAAHAQRLSSRTLLIMGLPIEYTEEKSLRHLFGPSVRKIWIPTDCKKLEKDVENQNKVALQLEGAEMKMIKQANALRIKEEKKQKSDAHATNANPSRWLDAKKRPSHRLKPQLWKKVDTLNWCRGTLSELDRYVEEQQNEHMDLKHTKISAAFIEFSTQTAAHHAFQSVGRESLTKFDPRYIGVQPDEVVWKNLSVSKPSRKVKIMIATIIIWLMILFWAIPVAFVGALTNINYLTNKVPFLGFINDIPKVILGVVTGLLPVVLLAVLMALVPVFCRLLAKFAGEPTLSAIELKTQSWYFAFQVVQVFLITTFSSGASAVASQIVQDPTSAPSLLATNLPKASNFYISYFILFGLMQAGLQLLNVVPLLMLSFVGPKILDKTPRKRYNRFMKLAGLGWGSTYPKFTNLGVIAISYSCISPLILGFSTIGFILLYIMFRYNFLFVFGNDIDMKGESYTRALKQLLTGVYLSILCLIGLFGIGVSKSKSSIGPLVVMVVFLVTVIIFQFLLDRALAPLEQHIPLDLLTDNKFSNILVEQSMEDENQLKQGQQMGAGPSSRQPSVTPTFEKTDNNGNVPQPDPKTKPKPFNFLSRRLEHLVQKYYESNKSIVPQTDTEMSIPGYTSEEYEQAYLNPAITSPRPVIWLAKDKCGVSHILVHENKEAGLQSTDEHAEFDEKNKLVWKEETVTQAPIWERPVRY</sequence>
<feature type="transmembrane region" description="Helical" evidence="8">
    <location>
        <begin position="431"/>
        <end position="455"/>
    </location>
</feature>
<feature type="region of interest" description="Disordered" evidence="7">
    <location>
        <begin position="723"/>
        <end position="765"/>
    </location>
</feature>
<feature type="transmembrane region" description="Helical" evidence="8">
    <location>
        <begin position="98"/>
        <end position="117"/>
    </location>
</feature>
<proteinExistence type="inferred from homology"/>
<comment type="subcellular location">
    <subcellularLocation>
        <location evidence="1">Membrane</location>
        <topology evidence="1">Multi-pass membrane protein</topology>
    </subcellularLocation>
</comment>
<evidence type="ECO:0000256" key="8">
    <source>
        <dbReference type="SAM" id="Phobius"/>
    </source>
</evidence>
<dbReference type="PANTHER" id="PTHR13018:SF26">
    <property type="entry name" value="DOMAIN PROTEIN, PUTATIVE (AFU_ORTHOLOGUE AFUA_5G10920)-RELATED"/>
    <property type="match status" value="1"/>
</dbReference>
<reference evidence="13 14" key="1">
    <citation type="submission" date="2013-03" db="EMBL/GenBank/DDBJ databases">
        <title>The Genome Sequence of Exophiala aquamarina CBS 119918.</title>
        <authorList>
            <consortium name="The Broad Institute Genomics Platform"/>
            <person name="Cuomo C."/>
            <person name="de Hoog S."/>
            <person name="Gorbushina A."/>
            <person name="Walker B."/>
            <person name="Young S.K."/>
            <person name="Zeng Q."/>
            <person name="Gargeya S."/>
            <person name="Fitzgerald M."/>
            <person name="Haas B."/>
            <person name="Abouelleil A."/>
            <person name="Allen A.W."/>
            <person name="Alvarado L."/>
            <person name="Arachchi H.M."/>
            <person name="Berlin A.M."/>
            <person name="Chapman S.B."/>
            <person name="Gainer-Dewar J."/>
            <person name="Goldberg J."/>
            <person name="Griggs A."/>
            <person name="Gujja S."/>
            <person name="Hansen M."/>
            <person name="Howarth C."/>
            <person name="Imamovic A."/>
            <person name="Ireland A."/>
            <person name="Larimer J."/>
            <person name="McCowan C."/>
            <person name="Murphy C."/>
            <person name="Pearson M."/>
            <person name="Poon T.W."/>
            <person name="Priest M."/>
            <person name="Roberts A."/>
            <person name="Saif S."/>
            <person name="Shea T."/>
            <person name="Sisk P."/>
            <person name="Sykes S."/>
            <person name="Wortman J."/>
            <person name="Nusbaum C."/>
            <person name="Birren B."/>
        </authorList>
    </citation>
    <scope>NUCLEOTIDE SEQUENCE [LARGE SCALE GENOMIC DNA]</scope>
    <source>
        <strain evidence="13 14">CBS 119918</strain>
    </source>
</reference>
<evidence type="ECO:0000256" key="2">
    <source>
        <dbReference type="ARBA" id="ARBA00007779"/>
    </source>
</evidence>
<evidence type="ECO:0008006" key="15">
    <source>
        <dbReference type="Google" id="ProtNLM"/>
    </source>
</evidence>
<dbReference type="VEuPathDB" id="FungiDB:A1O9_02474"/>
<evidence type="ECO:0000259" key="12">
    <source>
        <dbReference type="Pfam" id="PF14703"/>
    </source>
</evidence>
<feature type="region of interest" description="Disordered" evidence="7">
    <location>
        <begin position="259"/>
        <end position="283"/>
    </location>
</feature>
<evidence type="ECO:0000256" key="6">
    <source>
        <dbReference type="ARBA" id="ARBA00023136"/>
    </source>
</evidence>
<feature type="domain" description="10TM putative phosphate transporter extracellular tail" evidence="10">
    <location>
        <begin position="778"/>
        <end position="866"/>
    </location>
</feature>
<dbReference type="Pfam" id="PF02714">
    <property type="entry name" value="RSN1_7TM"/>
    <property type="match status" value="1"/>
</dbReference>
<accession>A0A072PZ59</accession>
<feature type="transmembrane region" description="Helical" evidence="8">
    <location>
        <begin position="668"/>
        <end position="688"/>
    </location>
</feature>
<feature type="domain" description="CSC1/OSCA1-like cytosolic" evidence="12">
    <location>
        <begin position="189"/>
        <end position="372"/>
    </location>
</feature>
<feature type="transmembrane region" description="Helical" evidence="8">
    <location>
        <begin position="524"/>
        <end position="553"/>
    </location>
</feature>
<evidence type="ECO:0000259" key="9">
    <source>
        <dbReference type="Pfam" id="PF02714"/>
    </source>
</evidence>
<feature type="domain" description="CSC1/OSCA1-like N-terminal transmembrane" evidence="11">
    <location>
        <begin position="18"/>
        <end position="166"/>
    </location>
</feature>
<evidence type="ECO:0000256" key="5">
    <source>
        <dbReference type="ARBA" id="ARBA00022989"/>
    </source>
</evidence>
<organism evidence="13 14">
    <name type="scientific">Exophiala aquamarina CBS 119918</name>
    <dbReference type="NCBI Taxonomy" id="1182545"/>
    <lineage>
        <taxon>Eukaryota</taxon>
        <taxon>Fungi</taxon>
        <taxon>Dikarya</taxon>
        <taxon>Ascomycota</taxon>
        <taxon>Pezizomycotina</taxon>
        <taxon>Eurotiomycetes</taxon>
        <taxon>Chaetothyriomycetidae</taxon>
        <taxon>Chaetothyriales</taxon>
        <taxon>Herpotrichiellaceae</taxon>
        <taxon>Exophiala</taxon>
    </lineage>
</organism>
<name>A0A072PZ59_9EURO</name>
<dbReference type="HOGENOM" id="CLU_002458_2_1_1"/>
<evidence type="ECO:0000259" key="11">
    <source>
        <dbReference type="Pfam" id="PF13967"/>
    </source>
</evidence>
<feature type="transmembrane region" description="Helical" evidence="8">
    <location>
        <begin position="476"/>
        <end position="504"/>
    </location>
</feature>
<feature type="transmembrane region" description="Helical" evidence="8">
    <location>
        <begin position="15"/>
        <end position="39"/>
    </location>
</feature>
<dbReference type="Pfam" id="PF12621">
    <property type="entry name" value="PHM7_ext"/>
    <property type="match status" value="1"/>
</dbReference>
<dbReference type="InterPro" id="IPR045122">
    <property type="entry name" value="Csc1-like"/>
</dbReference>
<feature type="compositionally biased region" description="Polar residues" evidence="7">
    <location>
        <begin position="724"/>
        <end position="754"/>
    </location>
</feature>
<feature type="transmembrane region" description="Helical" evidence="8">
    <location>
        <begin position="600"/>
        <end position="621"/>
    </location>
</feature>